<sequence length="261" mass="28949">MAYANPDPSLTGRGCLLWFSDILDIRVLPEGSGSGGDIFVRMASYELDSQSISKKNQGEAANIKIIILVIFPVVLLIGFISTWLCYVRRKRNYAEPTEEGFHIANGKSPGGYMSPEYALDGLFSIKSDVFSFGVLTLEFVSGKRNRGFIDPENENNLIGHVWNLYNEGRSMELIDASCTESCHPPEVIRSINVGLLCVQQNAADRSNMSSVILMLDIEGELLQPKKPSFFMETEFPVTNFSSSTYTGASINDITITELHLR</sequence>
<organism evidence="1 2">
    <name type="scientific">Smallanthus sonchifolius</name>
    <dbReference type="NCBI Taxonomy" id="185202"/>
    <lineage>
        <taxon>Eukaryota</taxon>
        <taxon>Viridiplantae</taxon>
        <taxon>Streptophyta</taxon>
        <taxon>Embryophyta</taxon>
        <taxon>Tracheophyta</taxon>
        <taxon>Spermatophyta</taxon>
        <taxon>Magnoliopsida</taxon>
        <taxon>eudicotyledons</taxon>
        <taxon>Gunneridae</taxon>
        <taxon>Pentapetalae</taxon>
        <taxon>asterids</taxon>
        <taxon>campanulids</taxon>
        <taxon>Asterales</taxon>
        <taxon>Asteraceae</taxon>
        <taxon>Asteroideae</taxon>
        <taxon>Heliantheae alliance</taxon>
        <taxon>Millerieae</taxon>
        <taxon>Smallanthus</taxon>
    </lineage>
</organism>
<comment type="caution">
    <text evidence="1">The sequence shown here is derived from an EMBL/GenBank/DDBJ whole genome shotgun (WGS) entry which is preliminary data.</text>
</comment>
<reference evidence="1 2" key="2">
    <citation type="journal article" date="2022" name="Mol. Ecol. Resour.">
        <title>The genomes of chicory, endive, great burdock and yacon provide insights into Asteraceae paleo-polyploidization history and plant inulin production.</title>
        <authorList>
            <person name="Fan W."/>
            <person name="Wang S."/>
            <person name="Wang H."/>
            <person name="Wang A."/>
            <person name="Jiang F."/>
            <person name="Liu H."/>
            <person name="Zhao H."/>
            <person name="Xu D."/>
            <person name="Zhang Y."/>
        </authorList>
    </citation>
    <scope>NUCLEOTIDE SEQUENCE [LARGE SCALE GENOMIC DNA]</scope>
    <source>
        <strain evidence="2">cv. Yunnan</strain>
        <tissue evidence="1">Leaves</tissue>
    </source>
</reference>
<proteinExistence type="predicted"/>
<protein>
    <submittedName>
        <fullName evidence="1">Uncharacterized protein</fullName>
    </submittedName>
</protein>
<reference evidence="2" key="1">
    <citation type="journal article" date="2022" name="Mol. Ecol. Resour.">
        <title>The genomes of chicory, endive, great burdock and yacon provide insights into Asteraceae palaeo-polyploidization history and plant inulin production.</title>
        <authorList>
            <person name="Fan W."/>
            <person name="Wang S."/>
            <person name="Wang H."/>
            <person name="Wang A."/>
            <person name="Jiang F."/>
            <person name="Liu H."/>
            <person name="Zhao H."/>
            <person name="Xu D."/>
            <person name="Zhang Y."/>
        </authorList>
    </citation>
    <scope>NUCLEOTIDE SEQUENCE [LARGE SCALE GENOMIC DNA]</scope>
    <source>
        <strain evidence="2">cv. Yunnan</strain>
    </source>
</reference>
<evidence type="ECO:0000313" key="2">
    <source>
        <dbReference type="Proteomes" id="UP001056120"/>
    </source>
</evidence>
<name>A0ACB9IR44_9ASTR</name>
<gene>
    <name evidence="1" type="ORF">L1987_19593</name>
</gene>
<keyword evidence="2" id="KW-1185">Reference proteome</keyword>
<dbReference type="EMBL" id="CM042024">
    <property type="protein sequence ID" value="KAI3809988.1"/>
    <property type="molecule type" value="Genomic_DNA"/>
</dbReference>
<evidence type="ECO:0000313" key="1">
    <source>
        <dbReference type="EMBL" id="KAI3809988.1"/>
    </source>
</evidence>
<dbReference type="Proteomes" id="UP001056120">
    <property type="component" value="Linkage Group LG07"/>
</dbReference>
<accession>A0ACB9IR44</accession>